<dbReference type="Gene3D" id="3.30.70.1820">
    <property type="entry name" value="L1 transposable element, RRM domain"/>
    <property type="match status" value="1"/>
</dbReference>
<organism evidence="2 3">
    <name type="scientific">Pelobates cultripes</name>
    <name type="common">Western spadefoot toad</name>
    <dbReference type="NCBI Taxonomy" id="61616"/>
    <lineage>
        <taxon>Eukaryota</taxon>
        <taxon>Metazoa</taxon>
        <taxon>Chordata</taxon>
        <taxon>Craniata</taxon>
        <taxon>Vertebrata</taxon>
        <taxon>Euteleostomi</taxon>
        <taxon>Amphibia</taxon>
        <taxon>Batrachia</taxon>
        <taxon>Anura</taxon>
        <taxon>Pelobatoidea</taxon>
        <taxon>Pelobatidae</taxon>
        <taxon>Pelobates</taxon>
    </lineage>
</organism>
<dbReference type="InterPro" id="IPR004244">
    <property type="entry name" value="Transposase_22"/>
</dbReference>
<evidence type="ECO:0000256" key="1">
    <source>
        <dbReference type="SAM" id="Coils"/>
    </source>
</evidence>
<keyword evidence="3" id="KW-1185">Reference proteome</keyword>
<name>A0AAD1SY08_PELCU</name>
<proteinExistence type="predicted"/>
<keyword evidence="1" id="KW-0175">Coiled coil</keyword>
<dbReference type="AlphaFoldDB" id="A0AAD1SY08"/>
<evidence type="ECO:0000313" key="2">
    <source>
        <dbReference type="EMBL" id="CAH2314616.1"/>
    </source>
</evidence>
<sequence>MRRVWKADLLDTRTEIGTLKQRVTEIETKEVARDQKVQDTHNNLQALTEQVQKLTKSMLAMESKHKRRNIRLCGIPEHIEGDAALPFLRRFMASLGIGGNTGSETLTSAFRVRKAAAAPADAPRDKIAVTKDIAIRSVIMAKSRELGTIHFEGCDIAIYGDPPFAVLTVKRQLTPVARQLREALIKYRWGVDGSLLVAQGNDILTLSSPENKETFLQRLKLNTTIPVKVQKPGTGTQEPTRVHPLNPQAQLLVKPRHL</sequence>
<feature type="coiled-coil region" evidence="1">
    <location>
        <begin position="37"/>
        <end position="64"/>
    </location>
</feature>
<accession>A0AAD1SY08</accession>
<evidence type="ECO:0000313" key="3">
    <source>
        <dbReference type="Proteomes" id="UP001295444"/>
    </source>
</evidence>
<gene>
    <name evidence="2" type="ORF">PECUL_23A040898</name>
</gene>
<dbReference type="PANTHER" id="PTHR11505">
    <property type="entry name" value="L1 TRANSPOSABLE ELEMENT-RELATED"/>
    <property type="match status" value="1"/>
</dbReference>
<reference evidence="2" key="1">
    <citation type="submission" date="2022-03" db="EMBL/GenBank/DDBJ databases">
        <authorList>
            <person name="Alioto T."/>
            <person name="Alioto T."/>
            <person name="Gomez Garrido J."/>
        </authorList>
    </citation>
    <scope>NUCLEOTIDE SEQUENCE</scope>
</reference>
<protein>
    <submittedName>
        <fullName evidence="2">LINE-1 type transposase domain-containing 1</fullName>
    </submittedName>
</protein>
<dbReference type="Proteomes" id="UP001295444">
    <property type="component" value="Chromosome 09"/>
</dbReference>
<dbReference type="EMBL" id="OW240920">
    <property type="protein sequence ID" value="CAH2314616.1"/>
    <property type="molecule type" value="Genomic_DNA"/>
</dbReference>